<feature type="transmembrane region" description="Helical" evidence="7">
    <location>
        <begin position="240"/>
        <end position="260"/>
    </location>
</feature>
<comment type="similarity">
    <text evidence="7">Belongs to the binding-protein-dependent transport system permease family.</text>
</comment>
<feature type="domain" description="ABC transmembrane type-1" evidence="8">
    <location>
        <begin position="79"/>
        <end position="261"/>
    </location>
</feature>
<dbReference type="EMBL" id="JAUHPW010000009">
    <property type="protein sequence ID" value="MDN4476483.1"/>
    <property type="molecule type" value="Genomic_DNA"/>
</dbReference>
<accession>A0ABT8GBG5</accession>
<keyword evidence="4 7" id="KW-0812">Transmembrane</keyword>
<gene>
    <name evidence="9" type="primary">phnE</name>
    <name evidence="9" type="ORF">QQX09_11520</name>
</gene>
<evidence type="ECO:0000256" key="7">
    <source>
        <dbReference type="RuleBase" id="RU363032"/>
    </source>
</evidence>
<dbReference type="InterPro" id="IPR000515">
    <property type="entry name" value="MetI-like"/>
</dbReference>
<reference evidence="9" key="1">
    <citation type="submission" date="2023-06" db="EMBL/GenBank/DDBJ databases">
        <title>Sysu t00192.</title>
        <authorList>
            <person name="Gao L."/>
            <person name="Fang B.-Z."/>
            <person name="Li W.-J."/>
        </authorList>
    </citation>
    <scope>NUCLEOTIDE SEQUENCE</scope>
    <source>
        <strain evidence="9">SYSU T00192</strain>
    </source>
</reference>
<evidence type="ECO:0000256" key="6">
    <source>
        <dbReference type="ARBA" id="ARBA00023136"/>
    </source>
</evidence>
<comment type="subcellular location">
    <subcellularLocation>
        <location evidence="1 7">Cell membrane</location>
        <topology evidence="1 7">Multi-pass membrane protein</topology>
    </subcellularLocation>
</comment>
<keyword evidence="10" id="KW-1185">Reference proteome</keyword>
<dbReference type="InterPro" id="IPR035906">
    <property type="entry name" value="MetI-like_sf"/>
</dbReference>
<proteinExistence type="inferred from homology"/>
<keyword evidence="5 7" id="KW-1133">Transmembrane helix</keyword>
<dbReference type="RefSeq" id="WP_301134829.1">
    <property type="nucleotide sequence ID" value="NZ_JAUHPW010000009.1"/>
</dbReference>
<evidence type="ECO:0000256" key="1">
    <source>
        <dbReference type="ARBA" id="ARBA00004651"/>
    </source>
</evidence>
<evidence type="ECO:0000256" key="3">
    <source>
        <dbReference type="ARBA" id="ARBA00022475"/>
    </source>
</evidence>
<evidence type="ECO:0000256" key="2">
    <source>
        <dbReference type="ARBA" id="ARBA00022448"/>
    </source>
</evidence>
<keyword evidence="6 7" id="KW-0472">Membrane</keyword>
<sequence length="281" mass="30009">MTALAVPGVATAPIVPPRPRRRAVRVASWAVAAVVLVAFWGLDLEWDKLVDLPSDLVHYGTLMFSDPDWSMLPEALLQTWRSVSMAWLGALLGVVLSTLLGIPAAEGVGPLWLRLPLRWVFAVIRAVPEVVIAIIILTVTGLTPFTGALALAIGGIGTHAKWTYETVEAAPTGAGEAVRASGGSLLETVRWGLWPVVSPELASLALYRFEINVRTSAILGLIGVGGIGDMLTSYTQYREWATVGVLIIVVIVVTMTIDAVSGAVRRRIMEGAKVRGVDRST</sequence>
<dbReference type="PROSITE" id="PS50928">
    <property type="entry name" value="ABC_TM1"/>
    <property type="match status" value="1"/>
</dbReference>
<evidence type="ECO:0000313" key="9">
    <source>
        <dbReference type="EMBL" id="MDN4476483.1"/>
    </source>
</evidence>
<dbReference type="SUPFAM" id="SSF161098">
    <property type="entry name" value="MetI-like"/>
    <property type="match status" value="1"/>
</dbReference>
<keyword evidence="3" id="KW-1003">Cell membrane</keyword>
<dbReference type="Gene3D" id="1.10.3720.10">
    <property type="entry name" value="MetI-like"/>
    <property type="match status" value="1"/>
</dbReference>
<dbReference type="PANTHER" id="PTHR30043:SF1">
    <property type="entry name" value="ABC TRANSPORT SYSTEM PERMEASE PROTEIN P69"/>
    <property type="match status" value="1"/>
</dbReference>
<feature type="transmembrane region" description="Helical" evidence="7">
    <location>
        <begin position="23"/>
        <end position="42"/>
    </location>
</feature>
<dbReference type="Proteomes" id="UP001172728">
    <property type="component" value="Unassembled WGS sequence"/>
</dbReference>
<dbReference type="PANTHER" id="PTHR30043">
    <property type="entry name" value="PHOSPHONATES TRANSPORT SYSTEM PERMEASE PROTEIN"/>
    <property type="match status" value="1"/>
</dbReference>
<dbReference type="Pfam" id="PF00528">
    <property type="entry name" value="BPD_transp_1"/>
    <property type="match status" value="1"/>
</dbReference>
<evidence type="ECO:0000256" key="4">
    <source>
        <dbReference type="ARBA" id="ARBA00022692"/>
    </source>
</evidence>
<evidence type="ECO:0000256" key="5">
    <source>
        <dbReference type="ARBA" id="ARBA00022989"/>
    </source>
</evidence>
<evidence type="ECO:0000259" key="8">
    <source>
        <dbReference type="PROSITE" id="PS50928"/>
    </source>
</evidence>
<keyword evidence="2 7" id="KW-0813">Transport</keyword>
<feature type="transmembrane region" description="Helical" evidence="7">
    <location>
        <begin position="85"/>
        <end position="105"/>
    </location>
</feature>
<organism evidence="9 10">
    <name type="scientific">Demequina litoralis</name>
    <dbReference type="NCBI Taxonomy" id="3051660"/>
    <lineage>
        <taxon>Bacteria</taxon>
        <taxon>Bacillati</taxon>
        <taxon>Actinomycetota</taxon>
        <taxon>Actinomycetes</taxon>
        <taxon>Micrococcales</taxon>
        <taxon>Demequinaceae</taxon>
        <taxon>Demequina</taxon>
    </lineage>
</organism>
<dbReference type="NCBIfam" id="TIGR01097">
    <property type="entry name" value="PhnE"/>
    <property type="match status" value="1"/>
</dbReference>
<dbReference type="InterPro" id="IPR005769">
    <property type="entry name" value="PhnE/PtxC"/>
</dbReference>
<comment type="caution">
    <text evidence="9">The sequence shown here is derived from an EMBL/GenBank/DDBJ whole genome shotgun (WGS) entry which is preliminary data.</text>
</comment>
<protein>
    <submittedName>
        <fullName evidence="9">Phosphonate ABC transporter, permease protein PhnE</fullName>
    </submittedName>
</protein>
<name>A0ABT8GBG5_9MICO</name>
<evidence type="ECO:0000313" key="10">
    <source>
        <dbReference type="Proteomes" id="UP001172728"/>
    </source>
</evidence>